<name>A0ABD5VK85_9EURY</name>
<dbReference type="EMBL" id="JBHSXN010000005">
    <property type="protein sequence ID" value="MFC6955028.1"/>
    <property type="molecule type" value="Genomic_DNA"/>
</dbReference>
<keyword evidence="1" id="KW-0812">Transmembrane</keyword>
<feature type="transmembrane region" description="Helical" evidence="1">
    <location>
        <begin position="7"/>
        <end position="28"/>
    </location>
</feature>
<dbReference type="InterPro" id="IPR055970">
    <property type="entry name" value="DUF7548"/>
</dbReference>
<comment type="caution">
    <text evidence="2">The sequence shown here is derived from an EMBL/GenBank/DDBJ whole genome shotgun (WGS) entry which is preliminary data.</text>
</comment>
<accession>A0ABD5VK85</accession>
<evidence type="ECO:0000313" key="3">
    <source>
        <dbReference type="Proteomes" id="UP001596395"/>
    </source>
</evidence>
<protein>
    <submittedName>
        <fullName evidence="2">Uncharacterized protein</fullName>
    </submittedName>
</protein>
<feature type="transmembrane region" description="Helical" evidence="1">
    <location>
        <begin position="116"/>
        <end position="139"/>
    </location>
</feature>
<reference evidence="2 3" key="1">
    <citation type="journal article" date="2019" name="Int. J. Syst. Evol. Microbiol.">
        <title>The Global Catalogue of Microorganisms (GCM) 10K type strain sequencing project: providing services to taxonomists for standard genome sequencing and annotation.</title>
        <authorList>
            <consortium name="The Broad Institute Genomics Platform"/>
            <consortium name="The Broad Institute Genome Sequencing Center for Infectious Disease"/>
            <person name="Wu L."/>
            <person name="Ma J."/>
        </authorList>
    </citation>
    <scope>NUCLEOTIDE SEQUENCE [LARGE SCALE GENOMIC DNA]</scope>
    <source>
        <strain evidence="2 3">GX26</strain>
    </source>
</reference>
<keyword evidence="3" id="KW-1185">Reference proteome</keyword>
<keyword evidence="1" id="KW-0472">Membrane</keyword>
<feature type="transmembrane region" description="Helical" evidence="1">
    <location>
        <begin position="48"/>
        <end position="65"/>
    </location>
</feature>
<dbReference type="RefSeq" id="WP_336351971.1">
    <property type="nucleotide sequence ID" value="NZ_JAZAQL010000005.1"/>
</dbReference>
<proteinExistence type="predicted"/>
<dbReference type="AlphaFoldDB" id="A0ABD5VK85"/>
<keyword evidence="1" id="KW-1133">Transmembrane helix</keyword>
<dbReference type="Proteomes" id="UP001596395">
    <property type="component" value="Unassembled WGS sequence"/>
</dbReference>
<dbReference type="Pfam" id="PF24416">
    <property type="entry name" value="DUF7548"/>
    <property type="match status" value="1"/>
</dbReference>
<feature type="transmembrane region" description="Helical" evidence="1">
    <location>
        <begin position="74"/>
        <end position="96"/>
    </location>
</feature>
<sequence>MVEVETPATVGVVSAAAYAAGMIVPYVAGGVPGSAVQTYYTEFGVVGPPYIAVLALVALIVLAAGRQGRTAPDIAAGVALVVGFMVVLLTAMWAFGGVADLVGSLSTAAWLAYHRWVLLAAAVGILGGALWFADAIGVLRPRPEPAS</sequence>
<evidence type="ECO:0000313" key="2">
    <source>
        <dbReference type="EMBL" id="MFC6955028.1"/>
    </source>
</evidence>
<evidence type="ECO:0000256" key="1">
    <source>
        <dbReference type="SAM" id="Phobius"/>
    </source>
</evidence>
<organism evidence="2 3">
    <name type="scientific">Halorubellus litoreus</name>
    <dbReference type="NCBI Taxonomy" id="755308"/>
    <lineage>
        <taxon>Archaea</taxon>
        <taxon>Methanobacteriati</taxon>
        <taxon>Methanobacteriota</taxon>
        <taxon>Stenosarchaea group</taxon>
        <taxon>Halobacteria</taxon>
        <taxon>Halobacteriales</taxon>
        <taxon>Halorubellaceae</taxon>
        <taxon>Halorubellus</taxon>
    </lineage>
</organism>
<gene>
    <name evidence="2" type="ORF">ACFQGB_19365</name>
</gene>